<dbReference type="Pfam" id="PF03330">
    <property type="entry name" value="DPBB_1"/>
    <property type="match status" value="1"/>
</dbReference>
<dbReference type="GO" id="GO:0048046">
    <property type="term" value="C:apoplast"/>
    <property type="evidence" value="ECO:0007669"/>
    <property type="project" value="InterPro"/>
</dbReference>
<dbReference type="InterPro" id="IPR036908">
    <property type="entry name" value="RlpA-like_sf"/>
</dbReference>
<feature type="signal peptide" evidence="4">
    <location>
        <begin position="1"/>
        <end position="23"/>
    </location>
</feature>
<dbReference type="SUPFAM" id="SSF50685">
    <property type="entry name" value="Barwin-like endoglucanases"/>
    <property type="match status" value="1"/>
</dbReference>
<accession>A0AAN7G2I6</accession>
<reference evidence="6 7" key="1">
    <citation type="journal article" date="2023" name="G3 (Bethesda)">
        <title>A haplotype-resolved chromosome-scale genome for Quercus rubra L. provides insights into the genetics of adaptive traits for red oak species.</title>
        <authorList>
            <person name="Kapoor B."/>
            <person name="Jenkins J."/>
            <person name="Schmutz J."/>
            <person name="Zhebentyayeva T."/>
            <person name="Kuelheim C."/>
            <person name="Coggeshall M."/>
            <person name="Heim C."/>
            <person name="Lasky J.R."/>
            <person name="Leites L."/>
            <person name="Islam-Faridi N."/>
            <person name="Romero-Severson J."/>
            <person name="DeLeo V.L."/>
            <person name="Lucas S.M."/>
            <person name="Lazic D."/>
            <person name="Gailing O."/>
            <person name="Carlson J."/>
            <person name="Staton M."/>
        </authorList>
    </citation>
    <scope>NUCLEOTIDE SEQUENCE [LARGE SCALE GENOMIC DNA]</scope>
    <source>
        <strain evidence="6">Pseudo-F2</strain>
    </source>
</reference>
<dbReference type="EMBL" id="JAXUIC010000002">
    <property type="protein sequence ID" value="KAK4604948.1"/>
    <property type="molecule type" value="Genomic_DNA"/>
</dbReference>
<keyword evidence="2" id="KW-0964">Secreted</keyword>
<evidence type="ECO:0000256" key="4">
    <source>
        <dbReference type="SAM" id="SignalP"/>
    </source>
</evidence>
<keyword evidence="7" id="KW-1185">Reference proteome</keyword>
<dbReference type="PANTHER" id="PTHR47295:SF2">
    <property type="entry name" value="EG45-LIKE DOMAIN CONTAINING PROTEIN 1-RELATED"/>
    <property type="match status" value="1"/>
</dbReference>
<dbReference type="PANTHER" id="PTHR47295">
    <property type="entry name" value="EG45-LIKE DOMAIN CONTAINING PROTEIN 1-RELATED"/>
    <property type="match status" value="1"/>
</dbReference>
<dbReference type="CDD" id="cd22269">
    <property type="entry name" value="DPBB_EG45-like"/>
    <property type="match status" value="1"/>
</dbReference>
<evidence type="ECO:0000256" key="1">
    <source>
        <dbReference type="ARBA" id="ARBA00004613"/>
    </source>
</evidence>
<gene>
    <name evidence="6" type="ORF">RGQ29_013138</name>
</gene>
<feature type="chain" id="PRO_5042976151" description="Expansin-like EG45 domain-containing protein" evidence="4">
    <location>
        <begin position="24"/>
        <end position="130"/>
    </location>
</feature>
<proteinExistence type="predicted"/>
<dbReference type="FunFam" id="2.40.40.10:FF:000005">
    <property type="entry name" value="Barwin-related endoglucanase"/>
    <property type="match status" value="1"/>
</dbReference>
<evidence type="ECO:0000256" key="3">
    <source>
        <dbReference type="ARBA" id="ARBA00022729"/>
    </source>
</evidence>
<evidence type="ECO:0000313" key="6">
    <source>
        <dbReference type="EMBL" id="KAK4604948.1"/>
    </source>
</evidence>
<evidence type="ECO:0000256" key="2">
    <source>
        <dbReference type="ARBA" id="ARBA00022525"/>
    </source>
</evidence>
<sequence>MGVIIRYLLIMVTIAISLTSVECTVTGLATFYDPPYVPSACFGNQDQGNLVAGVSDDLWDGGLACGKSFKVVCTGATNQGDPQPCLGEAVTVIIVDHNPGAAAIINLSADAFATIANLDAGSVYVTVKTI</sequence>
<dbReference type="InterPro" id="IPR044206">
    <property type="entry name" value="EGC1/2"/>
</dbReference>
<comment type="subcellular location">
    <subcellularLocation>
        <location evidence="1">Secreted</location>
    </subcellularLocation>
</comment>
<dbReference type="InterPro" id="IPR009009">
    <property type="entry name" value="RlpA-like_DPBB"/>
</dbReference>
<protein>
    <recommendedName>
        <fullName evidence="5">Expansin-like EG45 domain-containing protein</fullName>
    </recommendedName>
</protein>
<comment type="caution">
    <text evidence="6">The sequence shown here is derived from an EMBL/GenBank/DDBJ whole genome shotgun (WGS) entry which is preliminary data.</text>
</comment>
<dbReference type="Gene3D" id="2.40.40.10">
    <property type="entry name" value="RlpA-like domain"/>
    <property type="match status" value="1"/>
</dbReference>
<dbReference type="GO" id="GO:0009627">
    <property type="term" value="P:systemic acquired resistance"/>
    <property type="evidence" value="ECO:0007669"/>
    <property type="project" value="InterPro"/>
</dbReference>
<evidence type="ECO:0000313" key="7">
    <source>
        <dbReference type="Proteomes" id="UP001324115"/>
    </source>
</evidence>
<dbReference type="AlphaFoldDB" id="A0AAN7G2I6"/>
<organism evidence="6 7">
    <name type="scientific">Quercus rubra</name>
    <name type="common">Northern red oak</name>
    <name type="synonym">Quercus borealis</name>
    <dbReference type="NCBI Taxonomy" id="3512"/>
    <lineage>
        <taxon>Eukaryota</taxon>
        <taxon>Viridiplantae</taxon>
        <taxon>Streptophyta</taxon>
        <taxon>Embryophyta</taxon>
        <taxon>Tracheophyta</taxon>
        <taxon>Spermatophyta</taxon>
        <taxon>Magnoliopsida</taxon>
        <taxon>eudicotyledons</taxon>
        <taxon>Gunneridae</taxon>
        <taxon>Pentapetalae</taxon>
        <taxon>rosids</taxon>
        <taxon>fabids</taxon>
        <taxon>Fagales</taxon>
        <taxon>Fagaceae</taxon>
        <taxon>Quercus</taxon>
    </lineage>
</organism>
<feature type="domain" description="Expansin-like EG45" evidence="5">
    <location>
        <begin position="27"/>
        <end position="130"/>
    </location>
</feature>
<dbReference type="InterPro" id="IPR007112">
    <property type="entry name" value="Expansin/allergen_DPBB_dom"/>
</dbReference>
<name>A0AAN7G2I6_QUERU</name>
<keyword evidence="3 4" id="KW-0732">Signal</keyword>
<dbReference type="Proteomes" id="UP001324115">
    <property type="component" value="Unassembled WGS sequence"/>
</dbReference>
<dbReference type="PROSITE" id="PS50842">
    <property type="entry name" value="EXPANSIN_EG45"/>
    <property type="match status" value="1"/>
</dbReference>
<evidence type="ECO:0000259" key="5">
    <source>
        <dbReference type="PROSITE" id="PS50842"/>
    </source>
</evidence>